<organism evidence="2 3">
    <name type="scientific">Rhodosorus marinus</name>
    <dbReference type="NCBI Taxonomy" id="101924"/>
    <lineage>
        <taxon>Eukaryota</taxon>
        <taxon>Rhodophyta</taxon>
        <taxon>Stylonematophyceae</taxon>
        <taxon>Stylonematales</taxon>
        <taxon>Stylonemataceae</taxon>
        <taxon>Rhodosorus</taxon>
    </lineage>
</organism>
<evidence type="ECO:0000313" key="3">
    <source>
        <dbReference type="Proteomes" id="UP001157974"/>
    </source>
</evidence>
<sequence>MDGFKKVMGQIGEQAVVIEENLGLIDIAEEEIYAPDPELREAVGAAKKLIKECQLLVSTVEQYAKYVKVAADKEQNAAKKMSPNSALEQILPQSTVIALVSIASFQVSSSTRMEKYAMDLAAETVREFQGMKDRYRKGIKIYEQGYKTLRKDAVKLQKKALRSSGDDQSDEINARLEAAEPVWRAKGESLRAEADALVKLLEDFNLRVTERIVHGRLPVINDNIKDLEEIIKNNPQLGKEAASTSEAAGSGEKSAS</sequence>
<dbReference type="Proteomes" id="UP001157974">
    <property type="component" value="Unassembled WGS sequence"/>
</dbReference>
<proteinExistence type="predicted"/>
<reference evidence="2 3" key="1">
    <citation type="journal article" date="2023" name="Nat. Commun.">
        <title>Origin of minicircular mitochondrial genomes in red algae.</title>
        <authorList>
            <person name="Lee Y."/>
            <person name="Cho C.H."/>
            <person name="Lee Y.M."/>
            <person name="Park S.I."/>
            <person name="Yang J.H."/>
            <person name="West J.A."/>
            <person name="Bhattacharya D."/>
            <person name="Yoon H.S."/>
        </authorList>
    </citation>
    <scope>NUCLEOTIDE SEQUENCE [LARGE SCALE GENOMIC DNA]</scope>
    <source>
        <strain evidence="2 3">CCMP1338</strain>
        <tissue evidence="2">Whole cell</tissue>
    </source>
</reference>
<dbReference type="AlphaFoldDB" id="A0AAV8UFD6"/>
<evidence type="ECO:0000313" key="2">
    <source>
        <dbReference type="EMBL" id="KAJ8901190.1"/>
    </source>
</evidence>
<name>A0AAV8UFD6_9RHOD</name>
<feature type="compositionally biased region" description="Low complexity" evidence="1">
    <location>
        <begin position="238"/>
        <end position="256"/>
    </location>
</feature>
<evidence type="ECO:0000256" key="1">
    <source>
        <dbReference type="SAM" id="MobiDB-lite"/>
    </source>
</evidence>
<dbReference type="EMBL" id="JAMWBK010000011">
    <property type="protein sequence ID" value="KAJ8901190.1"/>
    <property type="molecule type" value="Genomic_DNA"/>
</dbReference>
<protein>
    <recommendedName>
        <fullName evidence="4">BAR domain-containing protein</fullName>
    </recommendedName>
</protein>
<gene>
    <name evidence="2" type="ORF">NDN08_007039</name>
</gene>
<accession>A0AAV8UFD6</accession>
<keyword evidence="3" id="KW-1185">Reference proteome</keyword>
<evidence type="ECO:0008006" key="4">
    <source>
        <dbReference type="Google" id="ProtNLM"/>
    </source>
</evidence>
<feature type="region of interest" description="Disordered" evidence="1">
    <location>
        <begin position="235"/>
        <end position="256"/>
    </location>
</feature>
<comment type="caution">
    <text evidence="2">The sequence shown here is derived from an EMBL/GenBank/DDBJ whole genome shotgun (WGS) entry which is preliminary data.</text>
</comment>